<keyword evidence="12" id="KW-1185">Reference proteome</keyword>
<evidence type="ECO:0000313" key="12">
    <source>
        <dbReference type="Proteomes" id="UP000199392"/>
    </source>
</evidence>
<dbReference type="Gene3D" id="1.10.3720.10">
    <property type="entry name" value="MetI-like"/>
    <property type="match status" value="1"/>
</dbReference>
<comment type="subcellular location">
    <subcellularLocation>
        <location evidence="1">Cell inner membrane</location>
        <topology evidence="1">Multi-pass membrane protein</topology>
    </subcellularLocation>
    <subcellularLocation>
        <location evidence="9">Cell membrane</location>
        <topology evidence="9">Multi-pass membrane protein</topology>
    </subcellularLocation>
</comment>
<dbReference type="PROSITE" id="PS50928">
    <property type="entry name" value="ABC_TM1"/>
    <property type="match status" value="1"/>
</dbReference>
<sequence length="220" mass="23842">MDVLATQMPRFLQAIWLTIWLFALIATVSTLLGLVLALFVNGPRGRRALSVYTWIFRGLPELVVLLFCFLALPRIGIDLGAIGSAFLAFVLIGTAFHAEIFRAGLAAIDPRLIETSRSLGMGRMLMLRRVIIPQLARISVTPWATFLAGNVKMLSLASAVSVGEVMMVTRQSLAISSDPMTLILFAGAVYAAMASVVMVAELLLSGLMRRRYGPINGGMT</sequence>
<dbReference type="InterPro" id="IPR043429">
    <property type="entry name" value="ArtM/GltK/GlnP/TcyL/YhdX-like"/>
</dbReference>
<dbReference type="NCBIfam" id="TIGR01726">
    <property type="entry name" value="HEQRo_perm_3TM"/>
    <property type="match status" value="1"/>
</dbReference>
<dbReference type="PANTHER" id="PTHR30614">
    <property type="entry name" value="MEMBRANE COMPONENT OF AMINO ACID ABC TRANSPORTER"/>
    <property type="match status" value="1"/>
</dbReference>
<evidence type="ECO:0000256" key="1">
    <source>
        <dbReference type="ARBA" id="ARBA00004429"/>
    </source>
</evidence>
<feature type="transmembrane region" description="Helical" evidence="9">
    <location>
        <begin position="51"/>
        <end position="72"/>
    </location>
</feature>
<dbReference type="OrthoDB" id="9808674at2"/>
<protein>
    <submittedName>
        <fullName evidence="11">Cystine transport system permease protein</fullName>
    </submittedName>
</protein>
<keyword evidence="3 9" id="KW-0813">Transport</keyword>
<dbReference type="CDD" id="cd06261">
    <property type="entry name" value="TM_PBP2"/>
    <property type="match status" value="1"/>
</dbReference>
<gene>
    <name evidence="11" type="ORF">SAMN04488050_109142</name>
</gene>
<feature type="transmembrane region" description="Helical" evidence="9">
    <location>
        <begin position="84"/>
        <end position="105"/>
    </location>
</feature>
<keyword evidence="7 9" id="KW-1133">Transmembrane helix</keyword>
<keyword evidence="4" id="KW-1003">Cell membrane</keyword>
<feature type="domain" description="ABC transmembrane type-1" evidence="10">
    <location>
        <begin position="15"/>
        <end position="208"/>
    </location>
</feature>
<evidence type="ECO:0000256" key="2">
    <source>
        <dbReference type="ARBA" id="ARBA00010072"/>
    </source>
</evidence>
<dbReference type="Pfam" id="PF00528">
    <property type="entry name" value="BPD_transp_1"/>
    <property type="match status" value="1"/>
</dbReference>
<reference evidence="12" key="1">
    <citation type="submission" date="2016-10" db="EMBL/GenBank/DDBJ databases">
        <authorList>
            <person name="Varghese N."/>
            <person name="Submissions S."/>
        </authorList>
    </citation>
    <scope>NUCLEOTIDE SEQUENCE [LARGE SCALE GENOMIC DNA]</scope>
    <source>
        <strain evidence="12">DSM 26894</strain>
    </source>
</reference>
<dbReference type="GO" id="GO:0043190">
    <property type="term" value="C:ATP-binding cassette (ABC) transporter complex"/>
    <property type="evidence" value="ECO:0007669"/>
    <property type="project" value="InterPro"/>
</dbReference>
<dbReference type="GO" id="GO:0015184">
    <property type="term" value="F:L-cystine transmembrane transporter activity"/>
    <property type="evidence" value="ECO:0007669"/>
    <property type="project" value="TreeGrafter"/>
</dbReference>
<dbReference type="AlphaFoldDB" id="A0A1I6UZ85"/>
<dbReference type="RefSeq" id="WP_092429414.1">
    <property type="nucleotide sequence ID" value="NZ_FNCL01000014.1"/>
</dbReference>
<name>A0A1I6UZ85_9RHOB</name>
<dbReference type="PANTHER" id="PTHR30614:SF0">
    <property type="entry name" value="L-CYSTINE TRANSPORT SYSTEM PERMEASE PROTEIN TCYL"/>
    <property type="match status" value="1"/>
</dbReference>
<dbReference type="InterPro" id="IPR010065">
    <property type="entry name" value="AA_ABC_transptr_permease_3TM"/>
</dbReference>
<evidence type="ECO:0000256" key="9">
    <source>
        <dbReference type="RuleBase" id="RU363032"/>
    </source>
</evidence>
<keyword evidence="6" id="KW-0029">Amino-acid transport</keyword>
<dbReference type="Proteomes" id="UP000199392">
    <property type="component" value="Unassembled WGS sequence"/>
</dbReference>
<accession>A0A1I6UZ85</accession>
<dbReference type="InterPro" id="IPR000515">
    <property type="entry name" value="MetI-like"/>
</dbReference>
<evidence type="ECO:0000256" key="8">
    <source>
        <dbReference type="ARBA" id="ARBA00023136"/>
    </source>
</evidence>
<evidence type="ECO:0000256" key="7">
    <source>
        <dbReference type="ARBA" id="ARBA00022989"/>
    </source>
</evidence>
<evidence type="ECO:0000256" key="3">
    <source>
        <dbReference type="ARBA" id="ARBA00022448"/>
    </source>
</evidence>
<dbReference type="STRING" id="311180.SAMN04488050_109142"/>
<evidence type="ECO:0000256" key="4">
    <source>
        <dbReference type="ARBA" id="ARBA00022475"/>
    </source>
</evidence>
<feature type="transmembrane region" description="Helical" evidence="9">
    <location>
        <begin position="182"/>
        <end position="204"/>
    </location>
</feature>
<evidence type="ECO:0000313" key="11">
    <source>
        <dbReference type="EMBL" id="SFT06753.1"/>
    </source>
</evidence>
<proteinExistence type="inferred from homology"/>
<evidence type="ECO:0000259" key="10">
    <source>
        <dbReference type="PROSITE" id="PS50928"/>
    </source>
</evidence>
<evidence type="ECO:0000256" key="5">
    <source>
        <dbReference type="ARBA" id="ARBA00022692"/>
    </source>
</evidence>
<evidence type="ECO:0000256" key="6">
    <source>
        <dbReference type="ARBA" id="ARBA00022970"/>
    </source>
</evidence>
<dbReference type="EMBL" id="FOZW01000009">
    <property type="protein sequence ID" value="SFT06753.1"/>
    <property type="molecule type" value="Genomic_DNA"/>
</dbReference>
<dbReference type="InterPro" id="IPR035906">
    <property type="entry name" value="MetI-like_sf"/>
</dbReference>
<keyword evidence="5 9" id="KW-0812">Transmembrane</keyword>
<feature type="transmembrane region" description="Helical" evidence="9">
    <location>
        <begin position="14"/>
        <end position="39"/>
    </location>
</feature>
<organism evidence="11 12">
    <name type="scientific">Alloyangia pacifica</name>
    <dbReference type="NCBI Taxonomy" id="311180"/>
    <lineage>
        <taxon>Bacteria</taxon>
        <taxon>Pseudomonadati</taxon>
        <taxon>Pseudomonadota</taxon>
        <taxon>Alphaproteobacteria</taxon>
        <taxon>Rhodobacterales</taxon>
        <taxon>Roseobacteraceae</taxon>
        <taxon>Alloyangia</taxon>
    </lineage>
</organism>
<comment type="similarity">
    <text evidence="2">Belongs to the binding-protein-dependent transport system permease family. HisMQ subfamily.</text>
</comment>
<dbReference type="SUPFAM" id="SSF161098">
    <property type="entry name" value="MetI-like"/>
    <property type="match status" value="1"/>
</dbReference>
<keyword evidence="8 9" id="KW-0472">Membrane</keyword>